<dbReference type="AlphaFoldDB" id="A0A8X6RXM0"/>
<dbReference type="InterPro" id="IPR036397">
    <property type="entry name" value="RNaseH_sf"/>
</dbReference>
<evidence type="ECO:0000313" key="1">
    <source>
        <dbReference type="EMBL" id="GFY02561.1"/>
    </source>
</evidence>
<name>A0A8X6RXM0_TRICX</name>
<dbReference type="GO" id="GO:0003676">
    <property type="term" value="F:nucleic acid binding"/>
    <property type="evidence" value="ECO:0007669"/>
    <property type="project" value="InterPro"/>
</dbReference>
<accession>A0A8X6RXM0</accession>
<sequence length="140" mass="15791">MDYPICYELRVISIAAGMLVKCYSLKCFPSFKGIPGAIFQQDNAQPHVAKTVQDFCSAQHMQLLPWSAYSPNMSPVEHVWDLVCRRLARDLHPAASKDELLLRIQAIWDSLPQADILSLFDSMLHRIAAFIAACSGYTKY</sequence>
<comment type="caution">
    <text evidence="1">The sequence shown here is derived from an EMBL/GenBank/DDBJ whole genome shotgun (WGS) entry which is preliminary data.</text>
</comment>
<proteinExistence type="predicted"/>
<organism evidence="1 2">
    <name type="scientific">Trichonephila clavipes</name>
    <name type="common">Golden silk orbweaver</name>
    <name type="synonym">Nephila clavipes</name>
    <dbReference type="NCBI Taxonomy" id="2585209"/>
    <lineage>
        <taxon>Eukaryota</taxon>
        <taxon>Metazoa</taxon>
        <taxon>Ecdysozoa</taxon>
        <taxon>Arthropoda</taxon>
        <taxon>Chelicerata</taxon>
        <taxon>Arachnida</taxon>
        <taxon>Araneae</taxon>
        <taxon>Araneomorphae</taxon>
        <taxon>Entelegynae</taxon>
        <taxon>Araneoidea</taxon>
        <taxon>Nephilidae</taxon>
        <taxon>Trichonephila</taxon>
    </lineage>
</organism>
<keyword evidence="2" id="KW-1185">Reference proteome</keyword>
<gene>
    <name evidence="1" type="primary">NCL1_36158</name>
    <name evidence="1" type="ORF">TNCV_3504411</name>
</gene>
<dbReference type="Proteomes" id="UP000887159">
    <property type="component" value="Unassembled WGS sequence"/>
</dbReference>
<protein>
    <submittedName>
        <fullName evidence="1">Transposable element Tcb1 transposase</fullName>
    </submittedName>
</protein>
<evidence type="ECO:0000313" key="2">
    <source>
        <dbReference type="Proteomes" id="UP000887159"/>
    </source>
</evidence>
<dbReference type="Gene3D" id="3.30.420.10">
    <property type="entry name" value="Ribonuclease H-like superfamily/Ribonuclease H"/>
    <property type="match status" value="1"/>
</dbReference>
<reference evidence="1" key="1">
    <citation type="submission" date="2020-08" db="EMBL/GenBank/DDBJ databases">
        <title>Multicomponent nature underlies the extraordinary mechanical properties of spider dragline silk.</title>
        <authorList>
            <person name="Kono N."/>
            <person name="Nakamura H."/>
            <person name="Mori M."/>
            <person name="Yoshida Y."/>
            <person name="Ohtoshi R."/>
            <person name="Malay A.D."/>
            <person name="Moran D.A.P."/>
            <person name="Tomita M."/>
            <person name="Numata K."/>
            <person name="Arakawa K."/>
        </authorList>
    </citation>
    <scope>NUCLEOTIDE SEQUENCE</scope>
</reference>
<dbReference type="EMBL" id="BMAU01021233">
    <property type="protein sequence ID" value="GFY02561.1"/>
    <property type="molecule type" value="Genomic_DNA"/>
</dbReference>